<dbReference type="AlphaFoldDB" id="A0AAV1W416"/>
<gene>
    <name evidence="1" type="ORF">LLUT_LOCUS4839</name>
</gene>
<sequence>MEFSYHVQSLNHLKAIMDVEDGENEVSVSSFLLNSIYSRQAEVLSPEDLAWADSCLIEDSNFSETDWVPLKDALLEVISSQPQPFSTDREDIEILQERIGSVNLGLNQESSTHDSSEASSTYSVNPVSVPVQMSDDENPEPCSTFMGNPFLPTYNEDLKENDTIDAGLDLDLSTYELENASENIFRIWDLNIRTEEDDLVKQLDKVLSGNSFEAVSSSFDDSRKWKDLKEVSVDDLIAGIADLSLNKEAY</sequence>
<accession>A0AAV1W416</accession>
<protein>
    <submittedName>
        <fullName evidence="1">Uncharacterized protein</fullName>
    </submittedName>
</protein>
<dbReference type="Proteomes" id="UP001497480">
    <property type="component" value="Unassembled WGS sequence"/>
</dbReference>
<dbReference type="PANTHER" id="PTHR36388:SF1">
    <property type="entry name" value="OS02G0469000 PROTEIN"/>
    <property type="match status" value="1"/>
</dbReference>
<dbReference type="EMBL" id="CAXHTB010000003">
    <property type="protein sequence ID" value="CAL0303779.1"/>
    <property type="molecule type" value="Genomic_DNA"/>
</dbReference>
<evidence type="ECO:0000313" key="2">
    <source>
        <dbReference type="Proteomes" id="UP001497480"/>
    </source>
</evidence>
<reference evidence="1 2" key="1">
    <citation type="submission" date="2024-03" db="EMBL/GenBank/DDBJ databases">
        <authorList>
            <person name="Martinez-Hernandez J."/>
        </authorList>
    </citation>
    <scope>NUCLEOTIDE SEQUENCE [LARGE SCALE GENOMIC DNA]</scope>
</reference>
<evidence type="ECO:0000313" key="1">
    <source>
        <dbReference type="EMBL" id="CAL0303779.1"/>
    </source>
</evidence>
<comment type="caution">
    <text evidence="1">The sequence shown here is derived from an EMBL/GenBank/DDBJ whole genome shotgun (WGS) entry which is preliminary data.</text>
</comment>
<proteinExistence type="predicted"/>
<organism evidence="1 2">
    <name type="scientific">Lupinus luteus</name>
    <name type="common">European yellow lupine</name>
    <dbReference type="NCBI Taxonomy" id="3873"/>
    <lineage>
        <taxon>Eukaryota</taxon>
        <taxon>Viridiplantae</taxon>
        <taxon>Streptophyta</taxon>
        <taxon>Embryophyta</taxon>
        <taxon>Tracheophyta</taxon>
        <taxon>Spermatophyta</taxon>
        <taxon>Magnoliopsida</taxon>
        <taxon>eudicotyledons</taxon>
        <taxon>Gunneridae</taxon>
        <taxon>Pentapetalae</taxon>
        <taxon>rosids</taxon>
        <taxon>fabids</taxon>
        <taxon>Fabales</taxon>
        <taxon>Fabaceae</taxon>
        <taxon>Papilionoideae</taxon>
        <taxon>50 kb inversion clade</taxon>
        <taxon>genistoids sensu lato</taxon>
        <taxon>core genistoids</taxon>
        <taxon>Genisteae</taxon>
        <taxon>Lupinus</taxon>
    </lineage>
</organism>
<keyword evidence="2" id="KW-1185">Reference proteome</keyword>
<dbReference type="PANTHER" id="PTHR36388">
    <property type="entry name" value="OS02G0469000 PROTEIN"/>
    <property type="match status" value="1"/>
</dbReference>
<name>A0AAV1W416_LUPLU</name>